<reference evidence="3 4" key="1">
    <citation type="journal article" date="2011" name="Proc. Natl. Acad. Sci. U.S.A.">
        <title>Niche of harmful alga Aureococcus anophagefferens revealed through ecogenomics.</title>
        <authorList>
            <person name="Gobler C.J."/>
            <person name="Berry D.L."/>
            <person name="Dyhrman S.T."/>
            <person name="Wilhelm S.W."/>
            <person name="Salamov A."/>
            <person name="Lobanov A.V."/>
            <person name="Zhang Y."/>
            <person name="Collier J.L."/>
            <person name="Wurch L.L."/>
            <person name="Kustka A.B."/>
            <person name="Dill B.D."/>
            <person name="Shah M."/>
            <person name="VerBerkmoes N.C."/>
            <person name="Kuo A."/>
            <person name="Terry A."/>
            <person name="Pangilinan J."/>
            <person name="Lindquist E.A."/>
            <person name="Lucas S."/>
            <person name="Paulsen I.T."/>
            <person name="Hattenrath-Lehmann T.K."/>
            <person name="Talmage S.C."/>
            <person name="Walker E.A."/>
            <person name="Koch F."/>
            <person name="Burson A.M."/>
            <person name="Marcoval M.A."/>
            <person name="Tang Y.Z."/>
            <person name="Lecleir G.R."/>
            <person name="Coyne K.J."/>
            <person name="Berg G.M."/>
            <person name="Bertrand E.M."/>
            <person name="Saito M.A."/>
            <person name="Gladyshev V.N."/>
            <person name="Grigoriev I.V."/>
        </authorList>
    </citation>
    <scope>NUCLEOTIDE SEQUENCE [LARGE SCALE GENOMIC DNA]</scope>
    <source>
        <strain evidence="4">CCMP 1984</strain>
    </source>
</reference>
<protein>
    <submittedName>
        <fullName evidence="3">Uncharacterized protein</fullName>
    </submittedName>
</protein>
<dbReference type="GeneID" id="20225778"/>
<dbReference type="OrthoDB" id="10630805at2759"/>
<dbReference type="PROSITE" id="PS50096">
    <property type="entry name" value="IQ"/>
    <property type="match status" value="1"/>
</dbReference>
<name>F0YHD3_AURAN</name>
<evidence type="ECO:0000256" key="2">
    <source>
        <dbReference type="SAM" id="MobiDB-lite"/>
    </source>
</evidence>
<dbReference type="Proteomes" id="UP000002729">
    <property type="component" value="Unassembled WGS sequence"/>
</dbReference>
<dbReference type="EMBL" id="GL833141">
    <property type="protein sequence ID" value="EGB05426.1"/>
    <property type="molecule type" value="Genomic_DNA"/>
</dbReference>
<feature type="coiled-coil region" evidence="1">
    <location>
        <begin position="413"/>
        <end position="482"/>
    </location>
</feature>
<feature type="compositionally biased region" description="Polar residues" evidence="2">
    <location>
        <begin position="125"/>
        <end position="135"/>
    </location>
</feature>
<feature type="region of interest" description="Disordered" evidence="2">
    <location>
        <begin position="677"/>
        <end position="709"/>
    </location>
</feature>
<gene>
    <name evidence="3" type="ORF">AURANDRAFT_66389</name>
</gene>
<sequence length="890" mass="99544">MDDREHLIALLNSRSASLAFRLNLLRNCVREGVETCSYDNGTPRRGYNPGYSSSLTNSKHIRLAHLEIVLDEIHDVYHIDSCELEKRTDSAITLERIIRGFLIRVSYVQRETSGANEQAKVKQAESCSPPVNSQGIPAESCGRRRTMRDAIGLDFSLIVSRALFAAQAASCSTERIISRCTRQVVRMRAIVARSRAIEDVLLLTIMRTWQRWAHIRVEGRVALVVAEPMDPSSSHAQDGSTFQARFLLQNSACPGLKDRFNAPHDIQAAARIAHCSKLRRYCGAWRSRSSLLKEVHLRRRRKLTQFARTQLKAWHSYAIKLQAARCMALDRWRLHLLVRLSRPLCAWYLWAHARIVQRKDTERVVSAFTRLKKRHVAAVTLRAWRHAAELNRLEARYTRRQLMGALAEQKGHVRRLERLAEDHDMTRAELDNAADLAHERAAKLARNALVRDDDCRYLESRLESAENDVALAQRVLSSIETDRSALTQHILRMQPVVGFANQGLSNLAHDRDARLGAGVSSTLGNAAGGDFMSSRTSTDMEGMQDPRGDESLSQNAGFMLANTIAGSNAYEDVSASHTSGAHIHLVGEADIHDDVIELPPGMALIRHPNETGGLMLCRKNANFHQAHQDGIVDGGPDVTKRAFAVRLDWLLAAVHSMPPLVDFSPLTQVAGAPLFKDASTTRSKESDRKKTESRSGGGDSEGKLDLPEGHSSFVPMHDVSLAKVESAAIELLKSVKDMYGIFEFLRDGNLAALPERLIPSWNASTTECTCTASSSTSAIETRSVQGADVWKERPMRPWKNLTLKARLSGMSFKWRDVHQHIGARLLRGRPYETKSDRMVKHIVESIDRVDFTCIALYSGATRHLRPNIYGFQALVGDSLSERDRLWDSVG</sequence>
<dbReference type="InParanoid" id="F0YHD3"/>
<evidence type="ECO:0000313" key="4">
    <source>
        <dbReference type="Proteomes" id="UP000002729"/>
    </source>
</evidence>
<proteinExistence type="predicted"/>
<keyword evidence="1" id="KW-0175">Coiled coil</keyword>
<accession>F0YHD3</accession>
<feature type="region of interest" description="Disordered" evidence="2">
    <location>
        <begin position="120"/>
        <end position="139"/>
    </location>
</feature>
<evidence type="ECO:0000256" key="1">
    <source>
        <dbReference type="SAM" id="Coils"/>
    </source>
</evidence>
<feature type="compositionally biased region" description="Basic and acidic residues" evidence="2">
    <location>
        <begin position="682"/>
        <end position="693"/>
    </location>
</feature>
<feature type="region of interest" description="Disordered" evidence="2">
    <location>
        <begin position="528"/>
        <end position="548"/>
    </location>
</feature>
<dbReference type="KEGG" id="aaf:AURANDRAFT_66389"/>
<keyword evidence="4" id="KW-1185">Reference proteome</keyword>
<evidence type="ECO:0000313" key="3">
    <source>
        <dbReference type="EMBL" id="EGB05426.1"/>
    </source>
</evidence>
<dbReference type="AlphaFoldDB" id="F0YHD3"/>
<organism evidence="4">
    <name type="scientific">Aureococcus anophagefferens</name>
    <name type="common">Harmful bloom alga</name>
    <dbReference type="NCBI Taxonomy" id="44056"/>
    <lineage>
        <taxon>Eukaryota</taxon>
        <taxon>Sar</taxon>
        <taxon>Stramenopiles</taxon>
        <taxon>Ochrophyta</taxon>
        <taxon>Pelagophyceae</taxon>
        <taxon>Pelagomonadales</taxon>
        <taxon>Pelagomonadaceae</taxon>
        <taxon>Aureococcus</taxon>
    </lineage>
</organism>
<dbReference type="RefSeq" id="XP_009039809.1">
    <property type="nucleotide sequence ID" value="XM_009041561.1"/>
</dbReference>